<dbReference type="GO" id="GO:0003677">
    <property type="term" value="F:DNA binding"/>
    <property type="evidence" value="ECO:0007669"/>
    <property type="project" value="InterPro"/>
</dbReference>
<accession>A0A418XEW9</accession>
<dbReference type="Proteomes" id="UP000284021">
    <property type="component" value="Unassembled WGS sequence"/>
</dbReference>
<dbReference type="Pfam" id="PF06892">
    <property type="entry name" value="Phage_CP76"/>
    <property type="match status" value="1"/>
</dbReference>
<dbReference type="AlphaFoldDB" id="A0A418XEW9"/>
<sequence>MNKFLEALHDAVLDAGAKNMARNAGFNSHMTLLQRANPNNDDHQLSLPQFLRIVVHLPEQDRRRVLLALSEEFGYGLVAKAVQPAESPMQALLELVTESADVTRAVHDAIADGRINSQEKFTIRREISEVRHSLDVLEESVKVA</sequence>
<name>A0A418XEW9_9PSED</name>
<dbReference type="EMBL" id="QYUR01000003">
    <property type="protein sequence ID" value="RJG10947.1"/>
    <property type="molecule type" value="Genomic_DNA"/>
</dbReference>
<keyword evidence="2" id="KW-1185">Reference proteome</keyword>
<dbReference type="RefSeq" id="WP_119955079.1">
    <property type="nucleotide sequence ID" value="NZ_QYUR01000003.1"/>
</dbReference>
<evidence type="ECO:0000313" key="2">
    <source>
        <dbReference type="Proteomes" id="UP000284021"/>
    </source>
</evidence>
<dbReference type="OrthoDB" id="7027160at2"/>
<comment type="caution">
    <text evidence="1">The sequence shown here is derived from an EMBL/GenBank/DDBJ whole genome shotgun (WGS) entry which is preliminary data.</text>
</comment>
<gene>
    <name evidence="1" type="ORF">D3879_14810</name>
</gene>
<dbReference type="InterPro" id="IPR009679">
    <property type="entry name" value="Phage_186_CII-like"/>
</dbReference>
<protein>
    <submittedName>
        <fullName evidence="1">Rha family transcriptional regulator</fullName>
    </submittedName>
</protein>
<reference evidence="1 2" key="1">
    <citation type="submission" date="2018-09" db="EMBL/GenBank/DDBJ databases">
        <authorList>
            <person name="Zhu H."/>
        </authorList>
    </citation>
    <scope>NUCLEOTIDE SEQUENCE [LARGE SCALE GENOMIC DNA]</scope>
    <source>
        <strain evidence="1 2">K1S02-6</strain>
    </source>
</reference>
<evidence type="ECO:0000313" key="1">
    <source>
        <dbReference type="EMBL" id="RJG10947.1"/>
    </source>
</evidence>
<proteinExistence type="predicted"/>
<organism evidence="1 2">
    <name type="scientific">Pseudomonas cavernicola</name>
    <dbReference type="NCBI Taxonomy" id="2320866"/>
    <lineage>
        <taxon>Bacteria</taxon>
        <taxon>Pseudomonadati</taxon>
        <taxon>Pseudomonadota</taxon>
        <taxon>Gammaproteobacteria</taxon>
        <taxon>Pseudomonadales</taxon>
        <taxon>Pseudomonadaceae</taxon>
        <taxon>Pseudomonas</taxon>
    </lineage>
</organism>